<evidence type="ECO:0000313" key="1">
    <source>
        <dbReference type="EMBL" id="KAA6384498.1"/>
    </source>
</evidence>
<proteinExistence type="predicted"/>
<dbReference type="EMBL" id="SNRW01005730">
    <property type="protein sequence ID" value="KAA6384498.1"/>
    <property type="molecule type" value="Genomic_DNA"/>
</dbReference>
<evidence type="ECO:0000313" key="2">
    <source>
        <dbReference type="Proteomes" id="UP000324800"/>
    </source>
</evidence>
<name>A0A5J4VPD2_9EUKA</name>
<protein>
    <submittedName>
        <fullName evidence="1">Uncharacterized protein</fullName>
    </submittedName>
</protein>
<sequence>MQRGKCREYSNKNRLVSFNPSKNYHLTPISRPKDLYLSEKQWNQFDGNVCEAWANLPKELNFSELLNISDEAAVFTSQNKLQNIYEQREKFMINQKNELERITADVLDDIGEEDKTVHASKPKQFTNGNV</sequence>
<gene>
    <name evidence="1" type="ORF">EZS28_019978</name>
</gene>
<dbReference type="AlphaFoldDB" id="A0A5J4VPD2"/>
<comment type="caution">
    <text evidence="1">The sequence shown here is derived from an EMBL/GenBank/DDBJ whole genome shotgun (WGS) entry which is preliminary data.</text>
</comment>
<reference evidence="1 2" key="1">
    <citation type="submission" date="2019-03" db="EMBL/GenBank/DDBJ databases">
        <title>Single cell metagenomics reveals metabolic interactions within the superorganism composed of flagellate Streblomastix strix and complex community of Bacteroidetes bacteria on its surface.</title>
        <authorList>
            <person name="Treitli S.C."/>
            <person name="Kolisko M."/>
            <person name="Husnik F."/>
            <person name="Keeling P."/>
            <person name="Hampl V."/>
        </authorList>
    </citation>
    <scope>NUCLEOTIDE SEQUENCE [LARGE SCALE GENOMIC DNA]</scope>
    <source>
        <strain evidence="1">ST1C</strain>
    </source>
</reference>
<dbReference type="Proteomes" id="UP000324800">
    <property type="component" value="Unassembled WGS sequence"/>
</dbReference>
<organism evidence="1 2">
    <name type="scientific">Streblomastix strix</name>
    <dbReference type="NCBI Taxonomy" id="222440"/>
    <lineage>
        <taxon>Eukaryota</taxon>
        <taxon>Metamonada</taxon>
        <taxon>Preaxostyla</taxon>
        <taxon>Oxymonadida</taxon>
        <taxon>Streblomastigidae</taxon>
        <taxon>Streblomastix</taxon>
    </lineage>
</organism>
<accession>A0A5J4VPD2</accession>